<feature type="transmembrane region" description="Helical" evidence="5">
    <location>
        <begin position="295"/>
        <end position="328"/>
    </location>
</feature>
<evidence type="ECO:0000259" key="6">
    <source>
        <dbReference type="Pfam" id="PF12698"/>
    </source>
</evidence>
<dbReference type="Pfam" id="PF12698">
    <property type="entry name" value="ABC2_membrane_3"/>
    <property type="match status" value="1"/>
</dbReference>
<evidence type="ECO:0000256" key="2">
    <source>
        <dbReference type="ARBA" id="ARBA00022692"/>
    </source>
</evidence>
<keyword evidence="4 5" id="KW-0472">Membrane</keyword>
<dbReference type="InterPro" id="IPR051328">
    <property type="entry name" value="T7SS_ABC-Transporter"/>
</dbReference>
<reference evidence="7 8" key="1">
    <citation type="submission" date="2020-08" db="EMBL/GenBank/DDBJ databases">
        <title>Sequencing the genomes of 1000 actinobacteria strains.</title>
        <authorList>
            <person name="Klenk H.-P."/>
        </authorList>
    </citation>
    <scope>NUCLEOTIDE SEQUENCE [LARGE SCALE GENOMIC DNA]</scope>
    <source>
        <strain evidence="7 8">DSM 105369</strain>
    </source>
</reference>
<dbReference type="GO" id="GO:0140359">
    <property type="term" value="F:ABC-type transporter activity"/>
    <property type="evidence" value="ECO:0007669"/>
    <property type="project" value="InterPro"/>
</dbReference>
<feature type="domain" description="ABC-2 type transporter transmembrane" evidence="6">
    <location>
        <begin position="18"/>
        <end position="322"/>
    </location>
</feature>
<feature type="transmembrane region" description="Helical" evidence="5">
    <location>
        <begin position="213"/>
        <end position="234"/>
    </location>
</feature>
<dbReference type="RefSeq" id="WP_221185679.1">
    <property type="nucleotide sequence ID" value="NZ_JACHVQ010000003.1"/>
</dbReference>
<accession>A0A839NF45</accession>
<evidence type="ECO:0000256" key="5">
    <source>
        <dbReference type="SAM" id="Phobius"/>
    </source>
</evidence>
<evidence type="ECO:0000256" key="3">
    <source>
        <dbReference type="ARBA" id="ARBA00022989"/>
    </source>
</evidence>
<feature type="transmembrane region" description="Helical" evidence="5">
    <location>
        <begin position="241"/>
        <end position="259"/>
    </location>
</feature>
<gene>
    <name evidence="7" type="ORF">FHU39_003796</name>
</gene>
<dbReference type="PANTHER" id="PTHR43077">
    <property type="entry name" value="TRANSPORT PERMEASE YVFS-RELATED"/>
    <property type="match status" value="1"/>
</dbReference>
<dbReference type="PANTHER" id="PTHR43077:SF5">
    <property type="entry name" value="PHAGE INFECTION PROTEIN"/>
    <property type="match status" value="1"/>
</dbReference>
<dbReference type="GO" id="GO:0016020">
    <property type="term" value="C:membrane"/>
    <property type="evidence" value="ECO:0007669"/>
    <property type="project" value="UniProtKB-SubCell"/>
</dbReference>
<evidence type="ECO:0000313" key="7">
    <source>
        <dbReference type="EMBL" id="MBB2893765.1"/>
    </source>
</evidence>
<feature type="transmembrane region" description="Helical" evidence="5">
    <location>
        <begin position="153"/>
        <end position="174"/>
    </location>
</feature>
<proteinExistence type="predicted"/>
<evidence type="ECO:0000256" key="4">
    <source>
        <dbReference type="ARBA" id="ARBA00023136"/>
    </source>
</evidence>
<dbReference type="AlphaFoldDB" id="A0A839NF45"/>
<protein>
    <submittedName>
        <fullName evidence="7">Putative phage infection (PIP) family protein YhgE</fullName>
    </submittedName>
</protein>
<feature type="transmembrane region" description="Helical" evidence="5">
    <location>
        <begin position="12"/>
        <end position="35"/>
    </location>
</feature>
<sequence>MAAFKDDLRDAVTPRAFMLVVGVLFLQLAFVLSYVGAFHSPEPNKIPVGVVADAQTAPKLVAQLNGIDGHPVSAKAIGSKAEAVDQIKDNTINAALVVGPSGTDQLLTSSGAGSSVLGAVEAVFQQAEAQQGRKLTTQDLVPLQAHDARGLTGFYLVIGWMVGGYLVASLLGVAGGARPANTRRAAIRLGSLVPYAIVSGLGGAIIVDPVLGALTGHFMALWWLGALIVFASAAATTALQVLFGIVGIGLAVLLFVVLGNPSAGGAFQLHLLPPFWRAIGYILPTGAGTDAVRRIVYFGGAGIGGHVLTLALWAVIGTAVALGAAAALRRNGETVEGEPTSAA</sequence>
<dbReference type="Proteomes" id="UP000559182">
    <property type="component" value="Unassembled WGS sequence"/>
</dbReference>
<comment type="subcellular location">
    <subcellularLocation>
        <location evidence="1">Membrane</location>
        <topology evidence="1">Multi-pass membrane protein</topology>
    </subcellularLocation>
</comment>
<evidence type="ECO:0000256" key="1">
    <source>
        <dbReference type="ARBA" id="ARBA00004141"/>
    </source>
</evidence>
<keyword evidence="3 5" id="KW-1133">Transmembrane helix</keyword>
<keyword evidence="2 5" id="KW-0812">Transmembrane</keyword>
<comment type="caution">
    <text evidence="7">The sequence shown here is derived from an EMBL/GenBank/DDBJ whole genome shotgun (WGS) entry which is preliminary data.</text>
</comment>
<keyword evidence="8" id="KW-1185">Reference proteome</keyword>
<organism evidence="7 8">
    <name type="scientific">Flexivirga oryzae</name>
    <dbReference type="NCBI Taxonomy" id="1794944"/>
    <lineage>
        <taxon>Bacteria</taxon>
        <taxon>Bacillati</taxon>
        <taxon>Actinomycetota</taxon>
        <taxon>Actinomycetes</taxon>
        <taxon>Micrococcales</taxon>
        <taxon>Dermacoccaceae</taxon>
        <taxon>Flexivirga</taxon>
    </lineage>
</organism>
<name>A0A839NF45_9MICO</name>
<dbReference type="InterPro" id="IPR013525">
    <property type="entry name" value="ABC2_TM"/>
</dbReference>
<evidence type="ECO:0000313" key="8">
    <source>
        <dbReference type="Proteomes" id="UP000559182"/>
    </source>
</evidence>
<dbReference type="EMBL" id="JACHVQ010000003">
    <property type="protein sequence ID" value="MBB2893765.1"/>
    <property type="molecule type" value="Genomic_DNA"/>
</dbReference>
<feature type="transmembrane region" description="Helical" evidence="5">
    <location>
        <begin position="186"/>
        <end position="207"/>
    </location>
</feature>